<reference evidence="1 2" key="1">
    <citation type="submission" date="2019-05" db="EMBL/GenBank/DDBJ databases">
        <title>Another draft genome of Portunus trituberculatus and its Hox gene families provides insights of decapod evolution.</title>
        <authorList>
            <person name="Jeong J.-H."/>
            <person name="Song I."/>
            <person name="Kim S."/>
            <person name="Choi T."/>
            <person name="Kim D."/>
            <person name="Ryu S."/>
            <person name="Kim W."/>
        </authorList>
    </citation>
    <scope>NUCLEOTIDE SEQUENCE [LARGE SCALE GENOMIC DNA]</scope>
    <source>
        <tissue evidence="1">Muscle</tissue>
    </source>
</reference>
<dbReference type="AlphaFoldDB" id="A0A5B7EP45"/>
<dbReference type="Proteomes" id="UP000324222">
    <property type="component" value="Unassembled WGS sequence"/>
</dbReference>
<organism evidence="1 2">
    <name type="scientific">Portunus trituberculatus</name>
    <name type="common">Swimming crab</name>
    <name type="synonym">Neptunus trituberculatus</name>
    <dbReference type="NCBI Taxonomy" id="210409"/>
    <lineage>
        <taxon>Eukaryota</taxon>
        <taxon>Metazoa</taxon>
        <taxon>Ecdysozoa</taxon>
        <taxon>Arthropoda</taxon>
        <taxon>Crustacea</taxon>
        <taxon>Multicrustacea</taxon>
        <taxon>Malacostraca</taxon>
        <taxon>Eumalacostraca</taxon>
        <taxon>Eucarida</taxon>
        <taxon>Decapoda</taxon>
        <taxon>Pleocyemata</taxon>
        <taxon>Brachyura</taxon>
        <taxon>Eubrachyura</taxon>
        <taxon>Portunoidea</taxon>
        <taxon>Portunidae</taxon>
        <taxon>Portuninae</taxon>
        <taxon>Portunus</taxon>
    </lineage>
</organism>
<proteinExistence type="predicted"/>
<dbReference type="EMBL" id="VSRR010003390">
    <property type="protein sequence ID" value="MPC35952.1"/>
    <property type="molecule type" value="Genomic_DNA"/>
</dbReference>
<comment type="caution">
    <text evidence="1">The sequence shown here is derived from an EMBL/GenBank/DDBJ whole genome shotgun (WGS) entry which is preliminary data.</text>
</comment>
<sequence length="128" mass="13859">MIHKDNKYDKLAQVSSARARGTTTPWINGIILHTAAISKYLDPLNAPSLALNGSSIKSSIKGANLLGSRSALAVAIQVPQSSTVSTVTLAIPVLKMGFNFSHKASCFENVQSMISRRYNCWDLMVTIH</sequence>
<name>A0A5B7EP45_PORTR</name>
<keyword evidence="2" id="KW-1185">Reference proteome</keyword>
<protein>
    <submittedName>
        <fullName evidence="1">Uncharacterized protein</fullName>
    </submittedName>
</protein>
<gene>
    <name evidence="1" type="ORF">E2C01_029392</name>
</gene>
<evidence type="ECO:0000313" key="1">
    <source>
        <dbReference type="EMBL" id="MPC35952.1"/>
    </source>
</evidence>
<evidence type="ECO:0000313" key="2">
    <source>
        <dbReference type="Proteomes" id="UP000324222"/>
    </source>
</evidence>
<accession>A0A5B7EP45</accession>